<keyword evidence="6 12" id="KW-0812">Transmembrane</keyword>
<evidence type="ECO:0000256" key="6">
    <source>
        <dbReference type="ARBA" id="ARBA00022692"/>
    </source>
</evidence>
<organism evidence="13 14">
    <name type="scientific">Mesobaculum littorinae</name>
    <dbReference type="NCBI Taxonomy" id="2486419"/>
    <lineage>
        <taxon>Bacteria</taxon>
        <taxon>Pseudomonadati</taxon>
        <taxon>Pseudomonadota</taxon>
        <taxon>Alphaproteobacteria</taxon>
        <taxon>Rhodobacterales</taxon>
        <taxon>Roseobacteraceae</taxon>
        <taxon>Mesobaculum</taxon>
    </lineage>
</organism>
<dbReference type="GO" id="GO:0005886">
    <property type="term" value="C:plasma membrane"/>
    <property type="evidence" value="ECO:0007669"/>
    <property type="project" value="UniProtKB-SubCell"/>
</dbReference>
<keyword evidence="7" id="KW-0862">Zinc</keyword>
<protein>
    <submittedName>
        <fullName evidence="13">Zinc transporter ZntB</fullName>
    </submittedName>
</protein>
<keyword evidence="4" id="KW-1003">Cell membrane</keyword>
<comment type="similarity">
    <text evidence="2">Belongs to the CorA metal ion transporter (MIT) (TC 1.A.35) family.</text>
</comment>
<dbReference type="InterPro" id="IPR045863">
    <property type="entry name" value="CorA_TM1_TM2"/>
</dbReference>
<dbReference type="OrthoDB" id="9803484at2"/>
<evidence type="ECO:0000256" key="12">
    <source>
        <dbReference type="SAM" id="Phobius"/>
    </source>
</evidence>
<dbReference type="Gene3D" id="1.20.58.340">
    <property type="entry name" value="Magnesium transport protein CorA, transmembrane region"/>
    <property type="match status" value="2"/>
</dbReference>
<name>A0A438ACW9_9RHOB</name>
<dbReference type="SUPFAM" id="SSF143865">
    <property type="entry name" value="CorA soluble domain-like"/>
    <property type="match status" value="1"/>
</dbReference>
<evidence type="ECO:0000313" key="14">
    <source>
        <dbReference type="Proteomes" id="UP000285908"/>
    </source>
</evidence>
<feature type="coiled-coil region" evidence="11">
    <location>
        <begin position="224"/>
        <end position="251"/>
    </location>
</feature>
<evidence type="ECO:0000256" key="7">
    <source>
        <dbReference type="ARBA" id="ARBA00022833"/>
    </source>
</evidence>
<evidence type="ECO:0000256" key="9">
    <source>
        <dbReference type="ARBA" id="ARBA00023065"/>
    </source>
</evidence>
<dbReference type="GO" id="GO:0015095">
    <property type="term" value="F:magnesium ion transmembrane transporter activity"/>
    <property type="evidence" value="ECO:0007669"/>
    <property type="project" value="TreeGrafter"/>
</dbReference>
<comment type="subcellular location">
    <subcellularLocation>
        <location evidence="1">Cell membrane</location>
        <topology evidence="1">Multi-pass membrane protein</topology>
    </subcellularLocation>
</comment>
<keyword evidence="8 12" id="KW-1133">Transmembrane helix</keyword>
<reference evidence="13 14" key="1">
    <citation type="submission" date="2018-11" db="EMBL/GenBank/DDBJ databases">
        <title>Mesobaculum littorinae gen. nov., sp. nov., isolated from Littorina scabra that represents a novel genus of the order Rhodobacteraceae.</title>
        <authorList>
            <person name="Li F."/>
        </authorList>
    </citation>
    <scope>NUCLEOTIDE SEQUENCE [LARGE SCALE GENOMIC DNA]</scope>
    <source>
        <strain evidence="13 14">M0103</strain>
    </source>
</reference>
<dbReference type="PANTHER" id="PTHR46494">
    <property type="entry name" value="CORA FAMILY METAL ION TRANSPORTER (EUROFUNG)"/>
    <property type="match status" value="1"/>
</dbReference>
<evidence type="ECO:0000256" key="5">
    <source>
        <dbReference type="ARBA" id="ARBA00022519"/>
    </source>
</evidence>
<comment type="caution">
    <text evidence="13">The sequence shown here is derived from an EMBL/GenBank/DDBJ whole genome shotgun (WGS) entry which is preliminary data.</text>
</comment>
<dbReference type="InterPro" id="IPR002523">
    <property type="entry name" value="MgTranspt_CorA/ZnTranspt_ZntB"/>
</dbReference>
<keyword evidence="11" id="KW-0175">Coiled coil</keyword>
<dbReference type="RefSeq" id="WP_127908058.1">
    <property type="nucleotide sequence ID" value="NZ_RQXX01000012.1"/>
</dbReference>
<evidence type="ECO:0000256" key="3">
    <source>
        <dbReference type="ARBA" id="ARBA00022448"/>
    </source>
</evidence>
<dbReference type="GO" id="GO:0015087">
    <property type="term" value="F:cobalt ion transmembrane transporter activity"/>
    <property type="evidence" value="ECO:0007669"/>
    <property type="project" value="TreeGrafter"/>
</dbReference>
<dbReference type="SUPFAM" id="SSF144083">
    <property type="entry name" value="Magnesium transport protein CorA, transmembrane region"/>
    <property type="match status" value="1"/>
</dbReference>
<dbReference type="Gene3D" id="3.30.460.20">
    <property type="entry name" value="CorA soluble domain-like"/>
    <property type="match status" value="1"/>
</dbReference>
<evidence type="ECO:0000256" key="4">
    <source>
        <dbReference type="ARBA" id="ARBA00022475"/>
    </source>
</evidence>
<keyword evidence="5" id="KW-0997">Cell inner membrane</keyword>
<keyword evidence="14" id="KW-1185">Reference proteome</keyword>
<dbReference type="EMBL" id="RQXX01000012">
    <property type="protein sequence ID" value="RVV96529.1"/>
    <property type="molecule type" value="Genomic_DNA"/>
</dbReference>
<dbReference type="GO" id="GO:0050897">
    <property type="term" value="F:cobalt ion binding"/>
    <property type="evidence" value="ECO:0007669"/>
    <property type="project" value="TreeGrafter"/>
</dbReference>
<evidence type="ECO:0000256" key="11">
    <source>
        <dbReference type="SAM" id="Coils"/>
    </source>
</evidence>
<dbReference type="Pfam" id="PF01544">
    <property type="entry name" value="CorA"/>
    <property type="match status" value="1"/>
</dbReference>
<dbReference type="PANTHER" id="PTHR46494:SF3">
    <property type="entry name" value="ZINC TRANSPORT PROTEIN ZNTB"/>
    <property type="match status" value="1"/>
</dbReference>
<keyword evidence="3" id="KW-0813">Transport</keyword>
<evidence type="ECO:0000256" key="10">
    <source>
        <dbReference type="ARBA" id="ARBA00023136"/>
    </source>
</evidence>
<dbReference type="InterPro" id="IPR045861">
    <property type="entry name" value="CorA_cytoplasmic_dom"/>
</dbReference>
<feature type="transmembrane region" description="Helical" evidence="12">
    <location>
        <begin position="264"/>
        <end position="286"/>
    </location>
</feature>
<dbReference type="CDD" id="cd12833">
    <property type="entry name" value="ZntB-like_1"/>
    <property type="match status" value="1"/>
</dbReference>
<proteinExistence type="inferred from homology"/>
<feature type="transmembrane region" description="Helical" evidence="12">
    <location>
        <begin position="298"/>
        <end position="318"/>
    </location>
</feature>
<keyword evidence="9" id="KW-0406">Ion transport</keyword>
<evidence type="ECO:0000256" key="1">
    <source>
        <dbReference type="ARBA" id="ARBA00004651"/>
    </source>
</evidence>
<dbReference type="GO" id="GO:0000287">
    <property type="term" value="F:magnesium ion binding"/>
    <property type="evidence" value="ECO:0007669"/>
    <property type="project" value="TreeGrafter"/>
</dbReference>
<gene>
    <name evidence="13" type="ORF">EKE94_18175</name>
</gene>
<keyword evidence="10 12" id="KW-0472">Membrane</keyword>
<accession>A0A438ACW9</accession>
<evidence type="ECO:0000313" key="13">
    <source>
        <dbReference type="EMBL" id="RVV96529.1"/>
    </source>
</evidence>
<evidence type="ECO:0000256" key="8">
    <source>
        <dbReference type="ARBA" id="ARBA00022989"/>
    </source>
</evidence>
<sequence length="324" mass="35519">MTRCIHFAYALAGDTPGRTLTGDDEIADALAAPEPAWIHMQADDARTRDWIETHLAYLPEPVRAALLATDPRPRAVTHGDGVLVILRGVNLNPGAEPEDMISIRLWVAEGRIVSVSLRELASVHEMAAAIAAGQGPQRAGTLLCDLAERLQGRIETYVQNLDDLGDRLEVEVLQQPGPELRATVTDTRGEIVDLRRFLLPQRDAAAALAQSPAPVLDDHDRLRLSEVQDRLLRAVEEVEGLRERLVVVKDELTTAMSDRLNRNLYLLSVISAVFLPLGVLTGLMGINLAGMPGANWPPAFWVFTGLLCLILAAQVALLRRLNWL</sequence>
<evidence type="ECO:0000256" key="2">
    <source>
        <dbReference type="ARBA" id="ARBA00009765"/>
    </source>
</evidence>
<dbReference type="Proteomes" id="UP000285908">
    <property type="component" value="Unassembled WGS sequence"/>
</dbReference>
<dbReference type="AlphaFoldDB" id="A0A438ACW9"/>